<comment type="subcellular location">
    <subcellularLocation>
        <location evidence="1">Nucleus</location>
    </subcellularLocation>
</comment>
<dbReference type="Pfam" id="PF04042">
    <property type="entry name" value="DNA_pol_E_B"/>
    <property type="match status" value="1"/>
</dbReference>
<feature type="domain" description="DNA polymerase alpha/delta/epsilon subunit B" evidence="5">
    <location>
        <begin position="210"/>
        <end position="427"/>
    </location>
</feature>
<keyword evidence="8" id="KW-1185">Reference proteome</keyword>
<keyword evidence="3" id="KW-0235">DNA replication</keyword>
<organism evidence="7 8">
    <name type="scientific">Discina gigas</name>
    <dbReference type="NCBI Taxonomy" id="1032678"/>
    <lineage>
        <taxon>Eukaryota</taxon>
        <taxon>Fungi</taxon>
        <taxon>Dikarya</taxon>
        <taxon>Ascomycota</taxon>
        <taxon>Pezizomycotina</taxon>
        <taxon>Pezizomycetes</taxon>
        <taxon>Pezizales</taxon>
        <taxon>Discinaceae</taxon>
        <taxon>Discina</taxon>
    </lineage>
</organism>
<dbReference type="Pfam" id="PF18018">
    <property type="entry name" value="DNA_pol_D_N"/>
    <property type="match status" value="1"/>
</dbReference>
<dbReference type="InterPro" id="IPR040663">
    <property type="entry name" value="DNA_pol_D_N"/>
</dbReference>
<proteinExistence type="inferred from homology"/>
<gene>
    <name evidence="7" type="primary">cdc1</name>
    <name evidence="7" type="ORF">Q9L58_007871</name>
</gene>
<dbReference type="PANTHER" id="PTHR10416:SF0">
    <property type="entry name" value="DNA POLYMERASE DELTA SUBUNIT 2"/>
    <property type="match status" value="1"/>
</dbReference>
<name>A0ABR3GBH3_9PEZI</name>
<evidence type="ECO:0000259" key="5">
    <source>
        <dbReference type="Pfam" id="PF04042"/>
    </source>
</evidence>
<comment type="similarity">
    <text evidence="2">Belongs to the DNA polymerase delta/II small subunit family.</text>
</comment>
<keyword evidence="4" id="KW-0539">Nucleus</keyword>
<evidence type="ECO:0000256" key="3">
    <source>
        <dbReference type="ARBA" id="ARBA00022705"/>
    </source>
</evidence>
<dbReference type="PANTHER" id="PTHR10416">
    <property type="entry name" value="DNA POLYMERASE DELTA SUBUNIT 2"/>
    <property type="match status" value="1"/>
</dbReference>
<evidence type="ECO:0000256" key="2">
    <source>
        <dbReference type="ARBA" id="ARBA00006035"/>
    </source>
</evidence>
<evidence type="ECO:0000256" key="4">
    <source>
        <dbReference type="ARBA" id="ARBA00023242"/>
    </source>
</evidence>
<accession>A0ABR3GBH3</accession>
<protein>
    <submittedName>
        <fullName evidence="7">DNA polymerase delta small subunit Cdc1</fullName>
    </submittedName>
</protein>
<reference evidence="7 8" key="1">
    <citation type="submission" date="2024-02" db="EMBL/GenBank/DDBJ databases">
        <title>Discinaceae phylogenomics.</title>
        <authorList>
            <person name="Dirks A.C."/>
            <person name="James T.Y."/>
        </authorList>
    </citation>
    <scope>NUCLEOTIDE SEQUENCE [LARGE SCALE GENOMIC DNA]</scope>
    <source>
        <strain evidence="7 8">ACD0624</strain>
    </source>
</reference>
<dbReference type="InterPro" id="IPR007185">
    <property type="entry name" value="DNA_pol_a/d/e_bsu"/>
</dbReference>
<sequence length="476" mass="52897">MASSSGSEHVINSLLRAPDLERIYSPLERVQTDHVADPRFIVKERSYQQQFSDMYFLRLAKLKPAVEEAAMEAWDDTEISGEKVLHVDRVLDVRQGEMCWILGTVYMDMPLKPNILDDITKDHWVAAPPPREKYTEPGQDQTMLEDESGRLRLIGGILSTQNLVTGCVIAVMGSETHDGDFEVVDLIIPDLPPQKKLLGSVKKEGRGRKVALCSGLRFRGNVNEGYETELLVEWLLGEIGDQEEQEGAASIAHLILAGNSLGVPLAIPIVAGEEKTKKYGYDASTYNASPALALDNFLSQLLPSLPVTIMPGEADPANVSLPQQPLHPAIFPTAKQYGPGTFDRGTNPWTAEMDGVTFLGTSGQTLDDVYKYVEGDDRLGMAERLLRWRLVAPTAPDTLWSYPFHDKDQFVIEECPHVFFVGNQPEYKTSLLEGGDGQQVRVILIPKFSETGQIVIVDLDTLDVETVMFSLRERKE</sequence>
<dbReference type="EMBL" id="JBBBZM010000132">
    <property type="protein sequence ID" value="KAL0633260.1"/>
    <property type="molecule type" value="Genomic_DNA"/>
</dbReference>
<evidence type="ECO:0000259" key="6">
    <source>
        <dbReference type="Pfam" id="PF18018"/>
    </source>
</evidence>
<dbReference type="CDD" id="cd07387">
    <property type="entry name" value="MPP_PolD2_C"/>
    <property type="match status" value="1"/>
</dbReference>
<evidence type="ECO:0000313" key="7">
    <source>
        <dbReference type="EMBL" id="KAL0633260.1"/>
    </source>
</evidence>
<dbReference type="Gene3D" id="2.40.50.430">
    <property type="match status" value="1"/>
</dbReference>
<evidence type="ECO:0000313" key="8">
    <source>
        <dbReference type="Proteomes" id="UP001447188"/>
    </source>
</evidence>
<dbReference type="Proteomes" id="UP001447188">
    <property type="component" value="Unassembled WGS sequence"/>
</dbReference>
<feature type="domain" description="DNA polymerase delta subunit OB-fold" evidence="6">
    <location>
        <begin position="50"/>
        <end position="185"/>
    </location>
</feature>
<comment type="caution">
    <text evidence="7">The sequence shown here is derived from an EMBL/GenBank/DDBJ whole genome shotgun (WGS) entry which is preliminary data.</text>
</comment>
<dbReference type="InterPro" id="IPR041863">
    <property type="entry name" value="PolD2_C"/>
</dbReference>
<evidence type="ECO:0000256" key="1">
    <source>
        <dbReference type="ARBA" id="ARBA00004123"/>
    </source>
</evidence>
<dbReference type="Gene3D" id="3.60.21.50">
    <property type="match status" value="1"/>
</dbReference>
<dbReference type="InterPro" id="IPR024826">
    <property type="entry name" value="DNA_pol_delta/II_ssu"/>
</dbReference>